<evidence type="ECO:0008006" key="3">
    <source>
        <dbReference type="Google" id="ProtNLM"/>
    </source>
</evidence>
<evidence type="ECO:0000313" key="1">
    <source>
        <dbReference type="EMBL" id="WWX25941.1"/>
    </source>
</evidence>
<sequence length="111" mass="12553">MNTSDATGRGDIIFFQDPSGNISVNVRLERETVWLSLNQMAELFERDNSVISRHLRNVFRDGELERKATVAKYATVQTEGTRTVIREVEYFNLDAILSVGWSCVKPLNTGS</sequence>
<dbReference type="RefSeq" id="WP_338738606.1">
    <property type="nucleotide sequence ID" value="NZ_CP146612.1"/>
</dbReference>
<reference evidence="1 2" key="1">
    <citation type="submission" date="2024-03" db="EMBL/GenBank/DDBJ databases">
        <title>A Dehalogenimonas Isolated from Estuarine Sediments Dihaloeliminates Chlorinated Alkanes.</title>
        <authorList>
            <person name="Yang Y."/>
            <person name="Wang H."/>
        </authorList>
    </citation>
    <scope>NUCLEOTIDE SEQUENCE [LARGE SCALE GENOMIC DNA]</scope>
    <source>
        <strain evidence="1 2">W</strain>
    </source>
</reference>
<organism evidence="1 2">
    <name type="scientific">Candidatus Dehalogenimonas loeffleri</name>
    <dbReference type="NCBI Taxonomy" id="3127115"/>
    <lineage>
        <taxon>Bacteria</taxon>
        <taxon>Bacillati</taxon>
        <taxon>Chloroflexota</taxon>
        <taxon>Dehalococcoidia</taxon>
        <taxon>Dehalococcoidales</taxon>
        <taxon>Dehalococcoidaceae</taxon>
        <taxon>Dehalogenimonas</taxon>
    </lineage>
</organism>
<dbReference type="EMBL" id="CP146612">
    <property type="protein sequence ID" value="WWX25941.1"/>
    <property type="molecule type" value="Genomic_DNA"/>
</dbReference>
<dbReference type="Proteomes" id="UP001375370">
    <property type="component" value="Chromosome"/>
</dbReference>
<evidence type="ECO:0000313" key="2">
    <source>
        <dbReference type="Proteomes" id="UP001375370"/>
    </source>
</evidence>
<dbReference type="PANTHER" id="PTHR35810:SF1">
    <property type="entry name" value="CYTOPLASMIC PROTEIN"/>
    <property type="match status" value="1"/>
</dbReference>
<protein>
    <recommendedName>
        <fullName evidence="3">Cell filamentation protein Fic</fullName>
    </recommendedName>
</protein>
<dbReference type="PANTHER" id="PTHR35810">
    <property type="entry name" value="CYTOPLASMIC PROTEIN-RELATED"/>
    <property type="match status" value="1"/>
</dbReference>
<name>A0ABZ2J5A5_9CHLR</name>
<keyword evidence="2" id="KW-1185">Reference proteome</keyword>
<proteinExistence type="predicted"/>
<gene>
    <name evidence="1" type="ORF">V8247_02955</name>
</gene>
<accession>A0ABZ2J5A5</accession>